<dbReference type="PANTHER" id="PTHR13227:SF0">
    <property type="entry name" value="EUKARYOTIC TRANSLATION INITIATION FACTOR 2A"/>
    <property type="match status" value="1"/>
</dbReference>
<evidence type="ECO:0000256" key="3">
    <source>
        <dbReference type="ARBA" id="ARBA00013819"/>
    </source>
</evidence>
<keyword evidence="12" id="KW-1185">Reference proteome</keyword>
<evidence type="ECO:0000256" key="8">
    <source>
        <dbReference type="ARBA" id="ARBA00022917"/>
    </source>
</evidence>
<dbReference type="InterPro" id="IPR015943">
    <property type="entry name" value="WD40/YVTN_repeat-like_dom_sf"/>
</dbReference>
<reference evidence="11" key="1">
    <citation type="submission" date="2021-02" db="EMBL/GenBank/DDBJ databases">
        <authorList>
            <person name="Bekaert M."/>
        </authorList>
    </citation>
    <scope>NUCLEOTIDE SEQUENCE</scope>
    <source>
        <strain evidence="11">IoA-00</strain>
    </source>
</reference>
<dbReference type="PANTHER" id="PTHR13227">
    <property type="entry name" value="EUKARYOTIC TRANSLATION INITIATION FACTOR 2A"/>
    <property type="match status" value="1"/>
</dbReference>
<dbReference type="GO" id="GO:0000049">
    <property type="term" value="F:tRNA binding"/>
    <property type="evidence" value="ECO:0007669"/>
    <property type="project" value="TreeGrafter"/>
</dbReference>
<comment type="similarity">
    <text evidence="2">Belongs to the WD repeat EIF2A family.</text>
</comment>
<dbReference type="Pfam" id="PF08662">
    <property type="entry name" value="eIF2A"/>
    <property type="match status" value="1"/>
</dbReference>
<keyword evidence="4" id="KW-0396">Initiation factor</keyword>
<evidence type="ECO:0000256" key="5">
    <source>
        <dbReference type="ARBA" id="ARBA00022574"/>
    </source>
</evidence>
<evidence type="ECO:0000259" key="10">
    <source>
        <dbReference type="Pfam" id="PF08662"/>
    </source>
</evidence>
<dbReference type="EMBL" id="HG994584">
    <property type="protein sequence ID" value="CAF2937368.1"/>
    <property type="molecule type" value="Genomic_DNA"/>
</dbReference>
<feature type="domain" description="Translation initiation factor beta propellor-like" evidence="10">
    <location>
        <begin position="202"/>
        <end position="367"/>
    </location>
</feature>
<keyword evidence="8" id="KW-0648">Protein biosynthesis</keyword>
<dbReference type="Proteomes" id="UP000675881">
    <property type="component" value="Chromosome 5"/>
</dbReference>
<proteinExistence type="inferred from homology"/>
<dbReference type="GO" id="GO:0006417">
    <property type="term" value="P:regulation of translation"/>
    <property type="evidence" value="ECO:0007669"/>
    <property type="project" value="UniProtKB-KW"/>
</dbReference>
<evidence type="ECO:0000256" key="6">
    <source>
        <dbReference type="ARBA" id="ARBA00022737"/>
    </source>
</evidence>
<sequence>MWSGNSLAVRDAKGLVLLEGLPEDEPKPCDSFPSQSGSSTRVLATSMDGSKLAWAEGTAVFLTEYDGSSWSKPHSFPHQRAARLVFSPKGSILTSYETYAIRNNQVPSANVYLWDTKTKSETPLASYVSQGTDSWCIQWSSDESLALRKLPNSQILVFDTSDYSKKSSPKFDTKFDYLSLSPKGNNFVIFQKGGQKKESVASFANASGNAVLLLSTAEVDSSSYYGKQQLYFMNSSGDSVNMRTPKEGPIYCVTWSPTKDEFIVVYGFMPAKVTLYDKSCNKIFDFGTGPRNAVHFNPQGTIALFGGFGNINAPYTTDLKWSPDGKLFVTSTCAPRLRIGNGYKIWHYSGSLLYEKNYGNEEELWEVCWKNPLKPYPVFPISKVPVKGGSQMTAPLGEKELPENEKGKGNEEKGGVNKSAAKNLKRREAAKKKKETISLNGGTTDSNADSTVTEQKGGDPSQNYKKIRKLQDKLAQISQLKVLQSEGKKLETNQLEKLKKEKEFLEEIAKLQL</sequence>
<feature type="compositionally biased region" description="Basic residues" evidence="9">
    <location>
        <begin position="423"/>
        <end position="434"/>
    </location>
</feature>
<keyword evidence="7" id="KW-0810">Translation regulation</keyword>
<feature type="compositionally biased region" description="Basic and acidic residues" evidence="9">
    <location>
        <begin position="397"/>
        <end position="415"/>
    </location>
</feature>
<gene>
    <name evidence="11" type="ORF">LSAA_10255</name>
</gene>
<evidence type="ECO:0000256" key="1">
    <source>
        <dbReference type="ARBA" id="ARBA00003993"/>
    </source>
</evidence>
<feature type="compositionally biased region" description="Polar residues" evidence="9">
    <location>
        <begin position="437"/>
        <end position="464"/>
    </location>
</feature>
<dbReference type="AlphaFoldDB" id="A0A7R8H8C4"/>
<dbReference type="GO" id="GO:0022627">
    <property type="term" value="C:cytosolic small ribosomal subunit"/>
    <property type="evidence" value="ECO:0007669"/>
    <property type="project" value="TreeGrafter"/>
</dbReference>
<dbReference type="InterPro" id="IPR011387">
    <property type="entry name" value="TIF2A"/>
</dbReference>
<evidence type="ECO:0000313" key="12">
    <source>
        <dbReference type="Proteomes" id="UP000675881"/>
    </source>
</evidence>
<evidence type="ECO:0000256" key="2">
    <source>
        <dbReference type="ARBA" id="ARBA00009573"/>
    </source>
</evidence>
<evidence type="ECO:0000256" key="9">
    <source>
        <dbReference type="SAM" id="MobiDB-lite"/>
    </source>
</evidence>
<accession>A0A7R8H8C4</accession>
<evidence type="ECO:0000256" key="7">
    <source>
        <dbReference type="ARBA" id="ARBA00022845"/>
    </source>
</evidence>
<dbReference type="InterPro" id="IPR013979">
    <property type="entry name" value="TIF_beta_prop-like"/>
</dbReference>
<comment type="function">
    <text evidence="1">Functions in the early steps of protein synthesis of a small number of specific mRNAs. Acts by directing the binding of methionyl-tRNAi to 40S ribosomal subunits. In contrast to the eIF-2 complex, it binds methionyl-tRNAi to 40S subunits in a codon-dependent manner, whereas the eIF-2 complex binds methionyl-tRNAi to 40S subunits in a GTP-dependent manner.</text>
</comment>
<organism evidence="11 12">
    <name type="scientific">Lepeophtheirus salmonis</name>
    <name type="common">Salmon louse</name>
    <name type="synonym">Caligus salmonis</name>
    <dbReference type="NCBI Taxonomy" id="72036"/>
    <lineage>
        <taxon>Eukaryota</taxon>
        <taxon>Metazoa</taxon>
        <taxon>Ecdysozoa</taxon>
        <taxon>Arthropoda</taxon>
        <taxon>Crustacea</taxon>
        <taxon>Multicrustacea</taxon>
        <taxon>Hexanauplia</taxon>
        <taxon>Copepoda</taxon>
        <taxon>Siphonostomatoida</taxon>
        <taxon>Caligidae</taxon>
        <taxon>Lepeophtheirus</taxon>
    </lineage>
</organism>
<feature type="region of interest" description="Disordered" evidence="9">
    <location>
        <begin position="390"/>
        <end position="465"/>
    </location>
</feature>
<dbReference type="GO" id="GO:0003743">
    <property type="term" value="F:translation initiation factor activity"/>
    <property type="evidence" value="ECO:0007669"/>
    <property type="project" value="UniProtKB-KW"/>
</dbReference>
<protein>
    <recommendedName>
        <fullName evidence="3">Eukaryotic translation initiation factor 2A</fullName>
    </recommendedName>
</protein>
<name>A0A7R8H8C4_LEPSM</name>
<keyword evidence="6" id="KW-0677">Repeat</keyword>
<dbReference type="GO" id="GO:0003729">
    <property type="term" value="F:mRNA binding"/>
    <property type="evidence" value="ECO:0007669"/>
    <property type="project" value="TreeGrafter"/>
</dbReference>
<dbReference type="GO" id="GO:0043022">
    <property type="term" value="F:ribosome binding"/>
    <property type="evidence" value="ECO:0007669"/>
    <property type="project" value="TreeGrafter"/>
</dbReference>
<dbReference type="OrthoDB" id="2194683at2759"/>
<evidence type="ECO:0000256" key="4">
    <source>
        <dbReference type="ARBA" id="ARBA00022540"/>
    </source>
</evidence>
<dbReference type="SUPFAM" id="SSF82171">
    <property type="entry name" value="DPP6 N-terminal domain-like"/>
    <property type="match status" value="1"/>
</dbReference>
<evidence type="ECO:0000313" key="11">
    <source>
        <dbReference type="EMBL" id="CAF2937368.1"/>
    </source>
</evidence>
<dbReference type="Gene3D" id="2.130.10.10">
    <property type="entry name" value="YVTN repeat-like/Quinoprotein amine dehydrogenase"/>
    <property type="match status" value="1"/>
</dbReference>
<keyword evidence="5" id="KW-0853">WD repeat</keyword>